<evidence type="ECO:0000259" key="10">
    <source>
        <dbReference type="PROSITE" id="PS50109"/>
    </source>
</evidence>
<name>A0A4Y5YES0_9GAMM</name>
<feature type="domain" description="Histidine kinase" evidence="10">
    <location>
        <begin position="427"/>
        <end position="654"/>
    </location>
</feature>
<keyword evidence="7" id="KW-0067">ATP-binding</keyword>
<keyword evidence="9" id="KW-1133">Transmembrane helix</keyword>
<keyword evidence="5" id="KW-0547">Nucleotide-binding</keyword>
<evidence type="ECO:0000256" key="2">
    <source>
        <dbReference type="ARBA" id="ARBA00012438"/>
    </source>
</evidence>
<comment type="catalytic activity">
    <reaction evidence="1">
        <text>ATP + protein L-histidine = ADP + protein N-phospho-L-histidine.</text>
        <dbReference type="EC" id="2.7.13.3"/>
    </reaction>
</comment>
<dbReference type="Gene3D" id="1.10.287.130">
    <property type="match status" value="1"/>
</dbReference>
<evidence type="ECO:0000256" key="9">
    <source>
        <dbReference type="SAM" id="Phobius"/>
    </source>
</evidence>
<dbReference type="EC" id="2.7.13.3" evidence="2"/>
<dbReference type="Gene3D" id="3.30.565.10">
    <property type="entry name" value="Histidine kinase-like ATPase, C-terminal domain"/>
    <property type="match status" value="1"/>
</dbReference>
<dbReference type="GO" id="GO:0005524">
    <property type="term" value="F:ATP binding"/>
    <property type="evidence" value="ECO:0007669"/>
    <property type="project" value="UniProtKB-KW"/>
</dbReference>
<dbReference type="PROSITE" id="PS50109">
    <property type="entry name" value="HIS_KIN"/>
    <property type="match status" value="1"/>
</dbReference>
<dbReference type="EMBL" id="CP041036">
    <property type="protein sequence ID" value="QDE31291.1"/>
    <property type="molecule type" value="Genomic_DNA"/>
</dbReference>
<dbReference type="PANTHER" id="PTHR43065:SF46">
    <property type="entry name" value="C4-DICARBOXYLATE TRANSPORT SENSOR PROTEIN DCTB"/>
    <property type="match status" value="1"/>
</dbReference>
<keyword evidence="6" id="KW-0418">Kinase</keyword>
<dbReference type="InterPro" id="IPR036890">
    <property type="entry name" value="HATPase_C_sf"/>
</dbReference>
<dbReference type="SUPFAM" id="SSF55874">
    <property type="entry name" value="ATPase domain of HSP90 chaperone/DNA topoisomerase II/histidine kinase"/>
    <property type="match status" value="1"/>
</dbReference>
<keyword evidence="8" id="KW-0902">Two-component regulatory system</keyword>
<dbReference type="Pfam" id="PF00497">
    <property type="entry name" value="SBP_bac_3"/>
    <property type="match status" value="1"/>
</dbReference>
<dbReference type="Pfam" id="PF02518">
    <property type="entry name" value="HATPase_c"/>
    <property type="match status" value="1"/>
</dbReference>
<dbReference type="AlphaFoldDB" id="A0A4Y5YES0"/>
<evidence type="ECO:0000256" key="7">
    <source>
        <dbReference type="ARBA" id="ARBA00022840"/>
    </source>
</evidence>
<dbReference type="InterPro" id="IPR036097">
    <property type="entry name" value="HisK_dim/P_sf"/>
</dbReference>
<evidence type="ECO:0000256" key="6">
    <source>
        <dbReference type="ARBA" id="ARBA00022777"/>
    </source>
</evidence>
<dbReference type="InterPro" id="IPR003661">
    <property type="entry name" value="HisK_dim/P_dom"/>
</dbReference>
<dbReference type="SUPFAM" id="SSF53850">
    <property type="entry name" value="Periplasmic binding protein-like II"/>
    <property type="match status" value="1"/>
</dbReference>
<dbReference type="SMART" id="SM00387">
    <property type="entry name" value="HATPase_c"/>
    <property type="match status" value="1"/>
</dbReference>
<feature type="transmembrane region" description="Helical" evidence="9">
    <location>
        <begin position="263"/>
        <end position="285"/>
    </location>
</feature>
<evidence type="ECO:0000256" key="4">
    <source>
        <dbReference type="ARBA" id="ARBA00022679"/>
    </source>
</evidence>
<keyword evidence="9" id="KW-0472">Membrane</keyword>
<evidence type="ECO:0000313" key="11">
    <source>
        <dbReference type="EMBL" id="QDE31291.1"/>
    </source>
</evidence>
<gene>
    <name evidence="11" type="ORF">FH971_10060</name>
</gene>
<protein>
    <recommendedName>
        <fullName evidence="2">histidine kinase</fullName>
        <ecNumber evidence="2">2.7.13.3</ecNumber>
    </recommendedName>
</protein>
<dbReference type="Gene3D" id="3.40.190.10">
    <property type="entry name" value="Periplasmic binding protein-like II"/>
    <property type="match status" value="2"/>
</dbReference>
<dbReference type="InterPro" id="IPR003594">
    <property type="entry name" value="HATPase_dom"/>
</dbReference>
<dbReference type="SUPFAM" id="SSF47384">
    <property type="entry name" value="Homodimeric domain of signal transducing histidine kinase"/>
    <property type="match status" value="1"/>
</dbReference>
<evidence type="ECO:0000256" key="3">
    <source>
        <dbReference type="ARBA" id="ARBA00022553"/>
    </source>
</evidence>
<keyword evidence="9" id="KW-0812">Transmembrane</keyword>
<evidence type="ECO:0000256" key="1">
    <source>
        <dbReference type="ARBA" id="ARBA00000085"/>
    </source>
</evidence>
<keyword evidence="12" id="KW-1185">Reference proteome</keyword>
<organism evidence="11 12">
    <name type="scientific">Shewanella polaris</name>
    <dbReference type="NCBI Taxonomy" id="2588449"/>
    <lineage>
        <taxon>Bacteria</taxon>
        <taxon>Pseudomonadati</taxon>
        <taxon>Pseudomonadota</taxon>
        <taxon>Gammaproteobacteria</taxon>
        <taxon>Alteromonadales</taxon>
        <taxon>Shewanellaceae</taxon>
        <taxon>Shewanella</taxon>
    </lineage>
</organism>
<dbReference type="InterPro" id="IPR004358">
    <property type="entry name" value="Sig_transdc_His_kin-like_C"/>
</dbReference>
<dbReference type="SMART" id="SM00062">
    <property type="entry name" value="PBPb"/>
    <property type="match status" value="1"/>
</dbReference>
<reference evidence="11 12" key="1">
    <citation type="submission" date="2019-06" db="EMBL/GenBank/DDBJ databases">
        <title>The genome of Shewanella sp. SM1901.</title>
        <authorList>
            <person name="Cha Q."/>
        </authorList>
    </citation>
    <scope>NUCLEOTIDE SEQUENCE [LARGE SCALE GENOMIC DNA]</scope>
    <source>
        <strain evidence="11 12">SM1901</strain>
    </source>
</reference>
<dbReference type="RefSeq" id="WP_140234210.1">
    <property type="nucleotide sequence ID" value="NZ_CP041036.1"/>
</dbReference>
<evidence type="ECO:0000256" key="8">
    <source>
        <dbReference type="ARBA" id="ARBA00023012"/>
    </source>
</evidence>
<dbReference type="KEGG" id="spol:FH971_10060"/>
<evidence type="ECO:0000256" key="5">
    <source>
        <dbReference type="ARBA" id="ARBA00022741"/>
    </source>
</evidence>
<dbReference type="InterPro" id="IPR001638">
    <property type="entry name" value="Solute-binding_3/MltF_N"/>
</dbReference>
<keyword evidence="3" id="KW-0597">Phosphoprotein</keyword>
<evidence type="ECO:0000313" key="12">
    <source>
        <dbReference type="Proteomes" id="UP000319809"/>
    </source>
</evidence>
<dbReference type="Proteomes" id="UP000319809">
    <property type="component" value="Chromosome"/>
</dbReference>
<proteinExistence type="predicted"/>
<keyword evidence="4" id="KW-0808">Transferase</keyword>
<sequence>MNVIMINWRSLCYISILVFFLQPNVYAEQQLTLNVHSNTPPFEWQSETGEENGFNIELARYIAQQLHYDLHINRRSLDQTLKTVTNDTRQLAVIAVPSGEILDINKALPLLPTYISAYNRRGEENADTWAALKGKRVAIKSASSVAMYLNNKPQDFIIIPVITNERGFELLSSGEVDYVVSEFYCSRRMLSLFPIAKTAGRPLLYSQFYLIMSDKDPDFVAAINEVVKNSFNNGYFDDLLNQWVAFGKEKIELGQVKKDFSQVALVTAIISSLGMLITLYISFILRKKTKSLKQELLNRRNAELEIKRISVQFHSVLDGLPHGVCLIAKNQQLIWQNGKYPWILEHEVLAQSKPKINLNQLIYRTFTDEYSQNLEFTLNNKHWKLELHLISNDMLALFLEDNTETFELKQASDLSARLASLGELSAGIAHEINNPVGLITQSVTLVRDLLDELKLNISNNISSTQKTNQLLADIDYGCESIDDSAGRISRIVRDLKHFSKPILEIAPKAVNLNNVVETALRLTHNNVKRIHLQLMLNKQLPTIEGDELQLQLVLVNLIQNACFAMDKPEPLLVIETGIENSNIFIKVTDNGCGMDTQTLERIREPFFTTRRDLGGTGLGLSTSNKILSIHQAQWLIHSQQGTGTEMKILFRSVS</sequence>
<dbReference type="PRINTS" id="PR00344">
    <property type="entry name" value="BCTRLSENSOR"/>
</dbReference>
<dbReference type="CDD" id="cd00082">
    <property type="entry name" value="HisKA"/>
    <property type="match status" value="1"/>
</dbReference>
<dbReference type="InterPro" id="IPR005467">
    <property type="entry name" value="His_kinase_dom"/>
</dbReference>
<dbReference type="GO" id="GO:0000155">
    <property type="term" value="F:phosphorelay sensor kinase activity"/>
    <property type="evidence" value="ECO:0007669"/>
    <property type="project" value="InterPro"/>
</dbReference>
<accession>A0A4Y5YES0</accession>
<dbReference type="PANTHER" id="PTHR43065">
    <property type="entry name" value="SENSOR HISTIDINE KINASE"/>
    <property type="match status" value="1"/>
</dbReference>